<proteinExistence type="predicted"/>
<protein>
    <submittedName>
        <fullName evidence="1">Uncharacterized protein</fullName>
    </submittedName>
</protein>
<reference evidence="1" key="2">
    <citation type="journal article" date="2015" name="Data Brief">
        <title>Shoot transcriptome of the giant reed, Arundo donax.</title>
        <authorList>
            <person name="Barrero R.A."/>
            <person name="Guerrero F.D."/>
            <person name="Moolhuijzen P."/>
            <person name="Goolsby J.A."/>
            <person name="Tidwell J."/>
            <person name="Bellgard S.E."/>
            <person name="Bellgard M.I."/>
        </authorList>
    </citation>
    <scope>NUCLEOTIDE SEQUENCE</scope>
    <source>
        <tissue evidence="1">Shoot tissue taken approximately 20 cm above the soil surface</tissue>
    </source>
</reference>
<organism evidence="1">
    <name type="scientific">Arundo donax</name>
    <name type="common">Giant reed</name>
    <name type="synonym">Donax arundinaceus</name>
    <dbReference type="NCBI Taxonomy" id="35708"/>
    <lineage>
        <taxon>Eukaryota</taxon>
        <taxon>Viridiplantae</taxon>
        <taxon>Streptophyta</taxon>
        <taxon>Embryophyta</taxon>
        <taxon>Tracheophyta</taxon>
        <taxon>Spermatophyta</taxon>
        <taxon>Magnoliopsida</taxon>
        <taxon>Liliopsida</taxon>
        <taxon>Poales</taxon>
        <taxon>Poaceae</taxon>
        <taxon>PACMAD clade</taxon>
        <taxon>Arundinoideae</taxon>
        <taxon>Arundineae</taxon>
        <taxon>Arundo</taxon>
    </lineage>
</organism>
<sequence>MNIFREGGDEHHIRRSLRYSPTKCSLGSKLKHICCMLVPGHKDKVASSLWSKRCSRNVLVHATASCT</sequence>
<reference evidence="1" key="1">
    <citation type="submission" date="2014-09" db="EMBL/GenBank/DDBJ databases">
        <authorList>
            <person name="Magalhaes I.L.F."/>
            <person name="Oliveira U."/>
            <person name="Santos F.R."/>
            <person name="Vidigal T.H.D.A."/>
            <person name="Brescovit A.D."/>
            <person name="Santos A.J."/>
        </authorList>
    </citation>
    <scope>NUCLEOTIDE SEQUENCE</scope>
    <source>
        <tissue evidence="1">Shoot tissue taken approximately 20 cm above the soil surface</tissue>
    </source>
</reference>
<dbReference type="EMBL" id="GBRH01170623">
    <property type="protein sequence ID" value="JAE27273.1"/>
    <property type="molecule type" value="Transcribed_RNA"/>
</dbReference>
<name>A0A0A9H309_ARUDO</name>
<accession>A0A0A9H309</accession>
<dbReference type="AlphaFoldDB" id="A0A0A9H309"/>
<evidence type="ECO:0000313" key="1">
    <source>
        <dbReference type="EMBL" id="JAE27273.1"/>
    </source>
</evidence>